<dbReference type="PROSITE" id="PS51257">
    <property type="entry name" value="PROKAR_LIPOPROTEIN"/>
    <property type="match status" value="1"/>
</dbReference>
<comment type="similarity">
    <text evidence="5">Belongs to the glycosyl hydrolase 5 (cellulase A) family.</text>
</comment>
<evidence type="ECO:0000256" key="6">
    <source>
        <dbReference type="SAM" id="SignalP"/>
    </source>
</evidence>
<dbReference type="GO" id="GO:0009251">
    <property type="term" value="P:glucan catabolic process"/>
    <property type="evidence" value="ECO:0007669"/>
    <property type="project" value="TreeGrafter"/>
</dbReference>
<gene>
    <name evidence="8" type="ORF">EIO64_06755</name>
</gene>
<dbReference type="EMBL" id="CP034413">
    <property type="protein sequence ID" value="QCI58964.2"/>
    <property type="molecule type" value="Genomic_DNA"/>
</dbReference>
<feature type="signal peptide" evidence="6">
    <location>
        <begin position="1"/>
        <end position="24"/>
    </location>
</feature>
<reference evidence="9" key="1">
    <citation type="submission" date="2018-12" db="EMBL/GenBank/DDBJ databases">
        <title>Dusodibacter welbiota gen. nov., sp. nov., isolated from human faeces and emended description of the Oscillibacter genus.</title>
        <authorList>
            <person name="Le Roy T."/>
            <person name="Van der Smissen P."/>
            <person name="Delzenne N."/>
            <person name="Muccioli G."/>
            <person name="Collet J.F."/>
            <person name="Cani P.D."/>
        </authorList>
    </citation>
    <scope>NUCLEOTIDE SEQUENCE [LARGE SCALE GENOMIC DNA]</scope>
    <source>
        <strain evidence="9">J115</strain>
    </source>
</reference>
<dbReference type="GO" id="GO:0009986">
    <property type="term" value="C:cell surface"/>
    <property type="evidence" value="ECO:0007669"/>
    <property type="project" value="TreeGrafter"/>
</dbReference>
<dbReference type="Gene3D" id="3.20.20.80">
    <property type="entry name" value="Glycosidases"/>
    <property type="match status" value="1"/>
</dbReference>
<evidence type="ECO:0000256" key="1">
    <source>
        <dbReference type="ARBA" id="ARBA00022729"/>
    </source>
</evidence>
<dbReference type="KEGG" id="obj:EIO64_06755"/>
<dbReference type="Pfam" id="PF00150">
    <property type="entry name" value="Cellulase"/>
    <property type="match status" value="1"/>
</dbReference>
<dbReference type="PANTHER" id="PTHR31297">
    <property type="entry name" value="GLUCAN ENDO-1,6-BETA-GLUCOSIDASE B"/>
    <property type="match status" value="1"/>
</dbReference>
<evidence type="ECO:0000256" key="2">
    <source>
        <dbReference type="ARBA" id="ARBA00022737"/>
    </source>
</evidence>
<dbReference type="Pfam" id="PF00395">
    <property type="entry name" value="SLH"/>
    <property type="match status" value="2"/>
</dbReference>
<dbReference type="InterPro" id="IPR050386">
    <property type="entry name" value="Glycosyl_hydrolase_5"/>
</dbReference>
<dbReference type="AlphaFoldDB" id="A0A856HZ87"/>
<evidence type="ECO:0000256" key="5">
    <source>
        <dbReference type="RuleBase" id="RU361153"/>
    </source>
</evidence>
<keyword evidence="4 5" id="KW-0326">Glycosidase</keyword>
<feature type="domain" description="SLH" evidence="7">
    <location>
        <begin position="434"/>
        <end position="489"/>
    </location>
</feature>
<evidence type="ECO:0000313" key="8">
    <source>
        <dbReference type="EMBL" id="QCI58964.2"/>
    </source>
</evidence>
<evidence type="ECO:0000259" key="7">
    <source>
        <dbReference type="PROSITE" id="PS51272"/>
    </source>
</evidence>
<name>A0A856HZ87_9FIRM</name>
<dbReference type="GO" id="GO:0005576">
    <property type="term" value="C:extracellular region"/>
    <property type="evidence" value="ECO:0007669"/>
    <property type="project" value="TreeGrafter"/>
</dbReference>
<dbReference type="PANTHER" id="PTHR31297:SF17">
    <property type="entry name" value="ENDOGLUCANASE"/>
    <property type="match status" value="1"/>
</dbReference>
<sequence>MIKRILSLLLTAMLLACLSSSAFAAERNNPIDPWTYQSLLGRGMDVDWCKTRQGMETYDRQIVENFRDMGLSHVRIRVKDDADEQLFSVLDRVIDDCLDCGVIPVLAYQADDMKNQPTQKNIDRVADWWQTVAERYRDKSYRLSFDLVIEVTNALNDKPELLNDIYEQLVSVVRKSNHDRILMISPRLRSDSAYLSDLEIPSDANGYLMAEWHFYAAGPSKTNEKKLWTTGTPAERQLVQSKIDKALQWQRETGIPTWVGAWMPGNYNDGNDYTLDEQLAFASFVAQALEDASIPFAVNSDTKFYDRVEKRWYSEMLPLTMELFQPESLPFSDVPEGAWYYDSLLYVYQNGIFSGTSATTFSPYQNMTRQQLWTVLGRMAGEKLSGSGVYSAARSWAIRAGVSDGSDPTGTLSRQQLVMLLWRFAGEPTSVQDLSGFSDAAQVSSYAKKAMSWAVENQILTGSGGCLLPHGTATRAQVAAILSRFSIGS</sequence>
<evidence type="ECO:0000256" key="4">
    <source>
        <dbReference type="ARBA" id="ARBA00023295"/>
    </source>
</evidence>
<feature type="domain" description="SLH" evidence="7">
    <location>
        <begin position="327"/>
        <end position="390"/>
    </location>
</feature>
<dbReference type="SUPFAM" id="SSF51445">
    <property type="entry name" value="(Trans)glycosidases"/>
    <property type="match status" value="1"/>
</dbReference>
<dbReference type="GO" id="GO:0008422">
    <property type="term" value="F:beta-glucosidase activity"/>
    <property type="evidence" value="ECO:0007669"/>
    <property type="project" value="TreeGrafter"/>
</dbReference>
<dbReference type="RefSeq" id="WP_136891038.1">
    <property type="nucleotide sequence ID" value="NZ_CP034413.3"/>
</dbReference>
<protein>
    <submittedName>
        <fullName evidence="8">Cellulase family glycosylhydrolase</fullName>
    </submittedName>
</protein>
<dbReference type="PROSITE" id="PS51272">
    <property type="entry name" value="SLH"/>
    <property type="match status" value="2"/>
</dbReference>
<proteinExistence type="inferred from homology"/>
<keyword evidence="1 6" id="KW-0732">Signal</keyword>
<dbReference type="Proteomes" id="UP000298642">
    <property type="component" value="Chromosome"/>
</dbReference>
<keyword evidence="2" id="KW-0677">Repeat</keyword>
<dbReference type="InterPro" id="IPR017853">
    <property type="entry name" value="GH"/>
</dbReference>
<evidence type="ECO:0000313" key="9">
    <source>
        <dbReference type="Proteomes" id="UP000298642"/>
    </source>
</evidence>
<evidence type="ECO:0000256" key="3">
    <source>
        <dbReference type="ARBA" id="ARBA00022801"/>
    </source>
</evidence>
<keyword evidence="3 5" id="KW-0378">Hydrolase</keyword>
<dbReference type="InterPro" id="IPR001547">
    <property type="entry name" value="Glyco_hydro_5"/>
</dbReference>
<organism evidence="8 9">
    <name type="scientific">Dysosmobacter welbionis</name>
    <dbReference type="NCBI Taxonomy" id="2093857"/>
    <lineage>
        <taxon>Bacteria</taxon>
        <taxon>Bacillati</taxon>
        <taxon>Bacillota</taxon>
        <taxon>Clostridia</taxon>
        <taxon>Eubacteriales</taxon>
        <taxon>Oscillospiraceae</taxon>
        <taxon>Dysosmobacter</taxon>
    </lineage>
</organism>
<accession>A0A856HZ87</accession>
<feature type="chain" id="PRO_5032278776" evidence="6">
    <location>
        <begin position="25"/>
        <end position="489"/>
    </location>
</feature>
<dbReference type="InterPro" id="IPR001119">
    <property type="entry name" value="SLH_dom"/>
</dbReference>
<keyword evidence="9" id="KW-1185">Reference proteome</keyword>